<proteinExistence type="inferred from homology"/>
<dbReference type="PANTHER" id="PTHR30636:SF3">
    <property type="entry name" value="UPF0701 PROTEIN YICC"/>
    <property type="match status" value="1"/>
</dbReference>
<dbReference type="InterPro" id="IPR013551">
    <property type="entry name" value="YicC-like_C"/>
</dbReference>
<gene>
    <name evidence="8" type="ORF">J2S19_001848</name>
</gene>
<keyword evidence="3" id="KW-0255">Endonuclease</keyword>
<feature type="domain" description="Endoribonuclease YicC-like N-terminal" evidence="6">
    <location>
        <begin position="4"/>
        <end position="157"/>
    </location>
</feature>
<dbReference type="EMBL" id="JAUSUD010000006">
    <property type="protein sequence ID" value="MDQ0230592.1"/>
    <property type="molecule type" value="Genomic_DNA"/>
</dbReference>
<evidence type="ECO:0000313" key="8">
    <source>
        <dbReference type="EMBL" id="MDQ0230592.1"/>
    </source>
</evidence>
<sequence>MVFSMTGYGRASAEMSSSSMMTVEMKSVNHRFLDISIKIPKQYMILEEKIRKVINEHVKRGRVEIFVNLEGEALIEKSIHVDWTILDQYVETLHQIKDRFSLKDDLTLMNILKMNEVMEIRERPVKDETFETKLLNLVETAAIQLVNMRKAEGKLLSNDLTERLVLLKSLTNELETIAPLVTEQYREKIEKRITEYVKDTIDEQRILTEVAMFAEKADISEELTRIHSHIQQFEDTLQMKEPIGRKLDFLVQELNREANTIGSKANDRLIAKNVVEIKSLIEKLKEQVQNIE</sequence>
<evidence type="ECO:0000313" key="9">
    <source>
        <dbReference type="Proteomes" id="UP001234495"/>
    </source>
</evidence>
<dbReference type="RefSeq" id="WP_307340109.1">
    <property type="nucleotide sequence ID" value="NZ_JAUSUD010000006.1"/>
</dbReference>
<feature type="domain" description="Endoribonuclease YicC-like C-terminal" evidence="7">
    <location>
        <begin position="176"/>
        <end position="292"/>
    </location>
</feature>
<dbReference type="Proteomes" id="UP001234495">
    <property type="component" value="Unassembled WGS sequence"/>
</dbReference>
<accession>A0ABT9ZE90</accession>
<dbReference type="Pfam" id="PF08340">
    <property type="entry name" value="YicC-like_C"/>
    <property type="match status" value="1"/>
</dbReference>
<dbReference type="PANTHER" id="PTHR30636">
    <property type="entry name" value="UPF0701 PROTEIN YICC"/>
    <property type="match status" value="1"/>
</dbReference>
<comment type="cofactor">
    <cofactor evidence="1">
        <name>a divalent metal cation</name>
        <dbReference type="ChEBI" id="CHEBI:60240"/>
    </cofactor>
</comment>
<evidence type="ECO:0000256" key="5">
    <source>
        <dbReference type="ARBA" id="ARBA00035648"/>
    </source>
</evidence>
<dbReference type="Pfam" id="PF03755">
    <property type="entry name" value="YicC-like_N"/>
    <property type="match status" value="1"/>
</dbReference>
<comment type="similarity">
    <text evidence="5">Belongs to the YicC/YloC family.</text>
</comment>
<name>A0ABT9ZE90_9BACI</name>
<protein>
    <submittedName>
        <fullName evidence="8">Uncharacterized protein (TIGR00255 family)</fullName>
    </submittedName>
</protein>
<organism evidence="8 9">
    <name type="scientific">Metabacillus malikii</name>
    <dbReference type="NCBI Taxonomy" id="1504265"/>
    <lineage>
        <taxon>Bacteria</taxon>
        <taxon>Bacillati</taxon>
        <taxon>Bacillota</taxon>
        <taxon>Bacilli</taxon>
        <taxon>Bacillales</taxon>
        <taxon>Bacillaceae</taxon>
        <taxon>Metabacillus</taxon>
    </lineage>
</organism>
<dbReference type="InterPro" id="IPR013527">
    <property type="entry name" value="YicC-like_N"/>
</dbReference>
<evidence type="ECO:0000259" key="7">
    <source>
        <dbReference type="Pfam" id="PF08340"/>
    </source>
</evidence>
<evidence type="ECO:0000256" key="4">
    <source>
        <dbReference type="ARBA" id="ARBA00022801"/>
    </source>
</evidence>
<reference evidence="8 9" key="1">
    <citation type="submission" date="2023-07" db="EMBL/GenBank/DDBJ databases">
        <title>Genomic Encyclopedia of Type Strains, Phase IV (KMG-IV): sequencing the most valuable type-strain genomes for metagenomic binning, comparative biology and taxonomic classification.</title>
        <authorList>
            <person name="Goeker M."/>
        </authorList>
    </citation>
    <scope>NUCLEOTIDE SEQUENCE [LARGE SCALE GENOMIC DNA]</scope>
    <source>
        <strain evidence="8 9">DSM 29005</strain>
    </source>
</reference>
<keyword evidence="2" id="KW-0540">Nuclease</keyword>
<keyword evidence="4" id="KW-0378">Hydrolase</keyword>
<keyword evidence="9" id="KW-1185">Reference proteome</keyword>
<evidence type="ECO:0000259" key="6">
    <source>
        <dbReference type="Pfam" id="PF03755"/>
    </source>
</evidence>
<evidence type="ECO:0000256" key="1">
    <source>
        <dbReference type="ARBA" id="ARBA00001968"/>
    </source>
</evidence>
<evidence type="ECO:0000256" key="3">
    <source>
        <dbReference type="ARBA" id="ARBA00022759"/>
    </source>
</evidence>
<dbReference type="NCBIfam" id="TIGR00255">
    <property type="entry name" value="YicC/YloC family endoribonuclease"/>
    <property type="match status" value="1"/>
</dbReference>
<dbReference type="InterPro" id="IPR005229">
    <property type="entry name" value="YicC/YloC-like"/>
</dbReference>
<comment type="caution">
    <text evidence="8">The sequence shown here is derived from an EMBL/GenBank/DDBJ whole genome shotgun (WGS) entry which is preliminary data.</text>
</comment>
<evidence type="ECO:0000256" key="2">
    <source>
        <dbReference type="ARBA" id="ARBA00022722"/>
    </source>
</evidence>